<keyword evidence="1" id="KW-0472">Membrane</keyword>
<evidence type="ECO:0000313" key="2">
    <source>
        <dbReference type="Proteomes" id="UP000046393"/>
    </source>
</evidence>
<reference evidence="3" key="1">
    <citation type="submission" date="2017-02" db="UniProtKB">
        <authorList>
            <consortium name="WormBaseParasite"/>
        </authorList>
    </citation>
    <scope>IDENTIFICATION</scope>
</reference>
<dbReference type="AlphaFoldDB" id="A0A0N5B1K3"/>
<dbReference type="WBParaSite" id="SMUV_0001117101-mRNA-1">
    <property type="protein sequence ID" value="SMUV_0001117101-mRNA-1"/>
    <property type="gene ID" value="SMUV_0001117101"/>
</dbReference>
<feature type="transmembrane region" description="Helical" evidence="1">
    <location>
        <begin position="20"/>
        <end position="38"/>
    </location>
</feature>
<keyword evidence="1" id="KW-1133">Transmembrane helix</keyword>
<organism evidence="2 3">
    <name type="scientific">Syphacia muris</name>
    <dbReference type="NCBI Taxonomy" id="451379"/>
    <lineage>
        <taxon>Eukaryota</taxon>
        <taxon>Metazoa</taxon>
        <taxon>Ecdysozoa</taxon>
        <taxon>Nematoda</taxon>
        <taxon>Chromadorea</taxon>
        <taxon>Rhabditida</taxon>
        <taxon>Spirurina</taxon>
        <taxon>Oxyuridomorpha</taxon>
        <taxon>Oxyuroidea</taxon>
        <taxon>Oxyuridae</taxon>
        <taxon>Syphacia</taxon>
    </lineage>
</organism>
<name>A0A0N5B1K3_9BILA</name>
<sequence>RNFFRHSSVRLNCFTNPGPVSINSLVVGFIASWLRVLFLPGMRKFAGVNAHIEPYDTRVIGQAFKMPWICVMMLPNSVDVRNPFPTPFLEPS</sequence>
<accession>A0A0N5B1K3</accession>
<protein>
    <submittedName>
        <fullName evidence="3">Tafazzin family protein</fullName>
    </submittedName>
</protein>
<evidence type="ECO:0000256" key="1">
    <source>
        <dbReference type="SAM" id="Phobius"/>
    </source>
</evidence>
<keyword evidence="1" id="KW-0812">Transmembrane</keyword>
<evidence type="ECO:0000313" key="3">
    <source>
        <dbReference type="WBParaSite" id="SMUV_0001117101-mRNA-1"/>
    </source>
</evidence>
<proteinExistence type="predicted"/>
<keyword evidence="2" id="KW-1185">Reference proteome</keyword>
<dbReference type="Proteomes" id="UP000046393">
    <property type="component" value="Unplaced"/>
</dbReference>